<keyword evidence="5" id="KW-1185">Reference proteome</keyword>
<evidence type="ECO:0000259" key="3">
    <source>
        <dbReference type="PROSITE" id="PS50977"/>
    </source>
</evidence>
<protein>
    <recommendedName>
        <fullName evidence="3">HTH tetR-type domain-containing protein</fullName>
    </recommendedName>
</protein>
<reference evidence="5" key="1">
    <citation type="submission" date="2017-09" db="EMBL/GenBank/DDBJ databases">
        <title>Genome sequence of Nannocystis excedens DSM 71.</title>
        <authorList>
            <person name="Blom J."/>
        </authorList>
    </citation>
    <scope>NUCLEOTIDE SEQUENCE [LARGE SCALE GENOMIC DNA]</scope>
    <source>
        <strain evidence="5">type strain: E19</strain>
    </source>
</reference>
<evidence type="ECO:0000313" key="5">
    <source>
        <dbReference type="Proteomes" id="UP000223606"/>
    </source>
</evidence>
<dbReference type="SUPFAM" id="SSF46689">
    <property type="entry name" value="Homeodomain-like"/>
    <property type="match status" value="1"/>
</dbReference>
<dbReference type="OrthoDB" id="7828598at2"/>
<dbReference type="EMBL" id="LT960614">
    <property type="protein sequence ID" value="SON57056.1"/>
    <property type="molecule type" value="Genomic_DNA"/>
</dbReference>
<accession>A0A2C9D9V3</accession>
<gene>
    <name evidence="4" type="ORF">HDIA_3515</name>
</gene>
<proteinExistence type="predicted"/>
<sequence>MATERQRQKIIDAFMAELADVGFEGVHLTHVAEKAGVTPAQLREAYDGRIAIVADFMRRIDKAVLEGIDKELSEESGRERLFDCLMRRLDAMTPYREAVASLRKSVRRDPALALTLNGLLVTSMRWMMVAADVDQPGLKGLVRAQGLGAVWVKAVDSWLKDEDPGLSATMVEVDKGLRRGERWLGCADRAASFLTDCACRMKKTRRRKAEEPDPAMAAGEGI</sequence>
<dbReference type="Proteomes" id="UP000223606">
    <property type="component" value="Chromosome 1"/>
</dbReference>
<dbReference type="PROSITE" id="PS50977">
    <property type="entry name" value="HTH_TETR_2"/>
    <property type="match status" value="1"/>
</dbReference>
<dbReference type="InterPro" id="IPR001647">
    <property type="entry name" value="HTH_TetR"/>
</dbReference>
<evidence type="ECO:0000256" key="1">
    <source>
        <dbReference type="ARBA" id="ARBA00023125"/>
    </source>
</evidence>
<dbReference type="GO" id="GO:0003677">
    <property type="term" value="F:DNA binding"/>
    <property type="evidence" value="ECO:0007669"/>
    <property type="project" value="UniProtKB-UniRule"/>
</dbReference>
<dbReference type="AlphaFoldDB" id="A0A2C9D9V3"/>
<dbReference type="RefSeq" id="WP_157775719.1">
    <property type="nucleotide sequence ID" value="NZ_LT960614.1"/>
</dbReference>
<organism evidence="4 5">
    <name type="scientific">Hartmannibacter diazotrophicus</name>
    <dbReference type="NCBI Taxonomy" id="1482074"/>
    <lineage>
        <taxon>Bacteria</taxon>
        <taxon>Pseudomonadati</taxon>
        <taxon>Pseudomonadota</taxon>
        <taxon>Alphaproteobacteria</taxon>
        <taxon>Hyphomicrobiales</taxon>
        <taxon>Pleomorphomonadaceae</taxon>
        <taxon>Hartmannibacter</taxon>
    </lineage>
</organism>
<keyword evidence="1 2" id="KW-0238">DNA-binding</keyword>
<dbReference type="InterPro" id="IPR009057">
    <property type="entry name" value="Homeodomain-like_sf"/>
</dbReference>
<evidence type="ECO:0000313" key="4">
    <source>
        <dbReference type="EMBL" id="SON57056.1"/>
    </source>
</evidence>
<feature type="domain" description="HTH tetR-type" evidence="3">
    <location>
        <begin position="4"/>
        <end position="64"/>
    </location>
</feature>
<dbReference type="Gene3D" id="1.10.357.10">
    <property type="entry name" value="Tetracycline Repressor, domain 2"/>
    <property type="match status" value="1"/>
</dbReference>
<name>A0A2C9D9V3_9HYPH</name>
<feature type="DNA-binding region" description="H-T-H motif" evidence="2">
    <location>
        <begin position="27"/>
        <end position="46"/>
    </location>
</feature>
<dbReference type="KEGG" id="hdi:HDIA_3515"/>
<evidence type="ECO:0000256" key="2">
    <source>
        <dbReference type="PROSITE-ProRule" id="PRU00335"/>
    </source>
</evidence>